<name>A0AB34J5H9_PRYPA</name>
<evidence type="ECO:0000256" key="1">
    <source>
        <dbReference type="SAM" id="Coils"/>
    </source>
</evidence>
<dbReference type="Proteomes" id="UP001515480">
    <property type="component" value="Unassembled WGS sequence"/>
</dbReference>
<dbReference type="AlphaFoldDB" id="A0AB34J5H9"/>
<dbReference type="EMBL" id="JBGBPQ010000013">
    <property type="protein sequence ID" value="KAL1512036.1"/>
    <property type="molecule type" value="Genomic_DNA"/>
</dbReference>
<protein>
    <recommendedName>
        <fullName evidence="4">EF-hand domain-containing protein</fullName>
    </recommendedName>
</protein>
<evidence type="ECO:0000313" key="2">
    <source>
        <dbReference type="EMBL" id="KAL1512036.1"/>
    </source>
</evidence>
<organism evidence="2 3">
    <name type="scientific">Prymnesium parvum</name>
    <name type="common">Toxic golden alga</name>
    <dbReference type="NCBI Taxonomy" id="97485"/>
    <lineage>
        <taxon>Eukaryota</taxon>
        <taxon>Haptista</taxon>
        <taxon>Haptophyta</taxon>
        <taxon>Prymnesiophyceae</taxon>
        <taxon>Prymnesiales</taxon>
        <taxon>Prymnesiaceae</taxon>
        <taxon>Prymnesium</taxon>
    </lineage>
</organism>
<keyword evidence="3" id="KW-1185">Reference proteome</keyword>
<gene>
    <name evidence="2" type="ORF">AB1Y20_005310</name>
</gene>
<evidence type="ECO:0000313" key="3">
    <source>
        <dbReference type="Proteomes" id="UP001515480"/>
    </source>
</evidence>
<reference evidence="2 3" key="1">
    <citation type="journal article" date="2024" name="Science">
        <title>Giant polyketide synthase enzymes in the biosynthesis of giant marine polyether toxins.</title>
        <authorList>
            <person name="Fallon T.R."/>
            <person name="Shende V.V."/>
            <person name="Wierzbicki I.H."/>
            <person name="Pendleton A.L."/>
            <person name="Watervoot N.F."/>
            <person name="Auber R.P."/>
            <person name="Gonzalez D.J."/>
            <person name="Wisecaver J.H."/>
            <person name="Moore B.S."/>
        </authorList>
    </citation>
    <scope>NUCLEOTIDE SEQUENCE [LARGE SCALE GENOMIC DNA]</scope>
    <source>
        <strain evidence="2 3">12B1</strain>
    </source>
</reference>
<keyword evidence="1" id="KW-0175">Coiled coil</keyword>
<evidence type="ECO:0008006" key="4">
    <source>
        <dbReference type="Google" id="ProtNLM"/>
    </source>
</evidence>
<comment type="caution">
    <text evidence="2">The sequence shown here is derived from an EMBL/GenBank/DDBJ whole genome shotgun (WGS) entry which is preliminary data.</text>
</comment>
<feature type="coiled-coil region" evidence="1">
    <location>
        <begin position="171"/>
        <end position="215"/>
    </location>
</feature>
<sequence length="241" mass="27539">MAEELRRLQLEYEQLLSAPQEARAPVSAERDWTKAAARLQNSLRTDARAEAWRAQALAATAKRRVASAHTPWVGTAWRLAAVQDENVSRVAAEATRRSAKGLGARAQAAVRRAEANEREEVINRVREKELLKRVVMREKREAVWAAAEEQRERQERRRVRAILSSAAREEAWRAELQQREAKEQRRQVEQAWKVASKAAEEAAKEERRARHVAEEIVRVFDADGDRRLDGACCARPCYSRA</sequence>
<proteinExistence type="predicted"/>
<accession>A0AB34J5H9</accession>